<dbReference type="EMBL" id="CP081495">
    <property type="protein sequence ID" value="UYW01355.1"/>
    <property type="molecule type" value="Genomic_DNA"/>
</dbReference>
<gene>
    <name evidence="2" type="ORF">K5I29_13120</name>
</gene>
<dbReference type="Gene3D" id="3.40.50.300">
    <property type="entry name" value="P-loop containing nucleotide triphosphate hydrolases"/>
    <property type="match status" value="1"/>
</dbReference>
<protein>
    <submittedName>
        <fullName evidence="2">Deoxynucleoside kinase</fullName>
    </submittedName>
</protein>
<dbReference type="Proteomes" id="UP001163328">
    <property type="component" value="Chromosome"/>
</dbReference>
<organism evidence="2 3">
    <name type="scientific">Flavobacterium agricola</name>
    <dbReference type="NCBI Taxonomy" id="2870839"/>
    <lineage>
        <taxon>Bacteria</taxon>
        <taxon>Pseudomonadati</taxon>
        <taxon>Bacteroidota</taxon>
        <taxon>Flavobacteriia</taxon>
        <taxon>Flavobacteriales</taxon>
        <taxon>Flavobacteriaceae</taxon>
        <taxon>Flavobacterium</taxon>
    </lineage>
</organism>
<dbReference type="RefSeq" id="WP_264433824.1">
    <property type="nucleotide sequence ID" value="NZ_CP081495.1"/>
</dbReference>
<dbReference type="GO" id="GO:0016301">
    <property type="term" value="F:kinase activity"/>
    <property type="evidence" value="ECO:0007669"/>
    <property type="project" value="UniProtKB-KW"/>
</dbReference>
<proteinExistence type="predicted"/>
<keyword evidence="3" id="KW-1185">Reference proteome</keyword>
<dbReference type="Pfam" id="PF01712">
    <property type="entry name" value="dNK"/>
    <property type="match status" value="1"/>
</dbReference>
<dbReference type="PIRSF" id="PIRSF000705">
    <property type="entry name" value="DNK"/>
    <property type="match status" value="1"/>
</dbReference>
<name>A0ABY6LYD7_9FLAO</name>
<reference evidence="2" key="1">
    <citation type="submission" date="2021-08" db="EMBL/GenBank/DDBJ databases">
        <title>Flavobacterium sp. strain CC-SYL302.</title>
        <authorList>
            <person name="Lin S.-Y."/>
            <person name="Lee T.-H."/>
            <person name="Young C.-C."/>
        </authorList>
    </citation>
    <scope>NUCLEOTIDE SEQUENCE</scope>
    <source>
        <strain evidence="2">CC-SYL302</strain>
    </source>
</reference>
<dbReference type="SUPFAM" id="SSF52540">
    <property type="entry name" value="P-loop containing nucleoside triphosphate hydrolases"/>
    <property type="match status" value="1"/>
</dbReference>
<dbReference type="PANTHER" id="PTHR10513:SF35">
    <property type="entry name" value="DEOXYADENOSINE KINASE"/>
    <property type="match status" value="1"/>
</dbReference>
<sequence>MHIAVAGNIGAGKTTLTQALAHHFNWEPHFEDVVDNPYLDDFYHAMDRWSFNLQIYFLNSRFRQVLEIRESGKNIIQDRTIYEDAKIFAPNLHAMGLMSERDFKNYVSLFELMQRLVSAPDLLIYLRSSTPNLVKNIQKRGRDYENSISIDYLSKLNDRYEDWISSYDKGKLLIVDVDALDFVDNPEDLGSIITRVDAELNGLFETK</sequence>
<evidence type="ECO:0000313" key="3">
    <source>
        <dbReference type="Proteomes" id="UP001163328"/>
    </source>
</evidence>
<dbReference type="InterPro" id="IPR050566">
    <property type="entry name" value="Deoxyribonucleoside_kinase"/>
</dbReference>
<dbReference type="InterPro" id="IPR031314">
    <property type="entry name" value="DNK_dom"/>
</dbReference>
<dbReference type="CDD" id="cd01673">
    <property type="entry name" value="dNK"/>
    <property type="match status" value="1"/>
</dbReference>
<evidence type="ECO:0000259" key="1">
    <source>
        <dbReference type="Pfam" id="PF01712"/>
    </source>
</evidence>
<keyword evidence="2" id="KW-0808">Transferase</keyword>
<dbReference type="InterPro" id="IPR027417">
    <property type="entry name" value="P-loop_NTPase"/>
</dbReference>
<dbReference type="PANTHER" id="PTHR10513">
    <property type="entry name" value="DEOXYNUCLEOSIDE KINASE"/>
    <property type="match status" value="1"/>
</dbReference>
<dbReference type="InterPro" id="IPR002624">
    <property type="entry name" value="DCK/DGK"/>
</dbReference>
<keyword evidence="2" id="KW-0418">Kinase</keyword>
<feature type="domain" description="Deoxynucleoside kinase" evidence="1">
    <location>
        <begin position="3"/>
        <end position="197"/>
    </location>
</feature>
<accession>A0ABY6LYD7</accession>
<evidence type="ECO:0000313" key="2">
    <source>
        <dbReference type="EMBL" id="UYW01355.1"/>
    </source>
</evidence>